<organism evidence="8 9">
    <name type="scientific">Pseudoalteromonas tunicata D2</name>
    <dbReference type="NCBI Taxonomy" id="87626"/>
    <lineage>
        <taxon>Bacteria</taxon>
        <taxon>Pseudomonadati</taxon>
        <taxon>Pseudomonadota</taxon>
        <taxon>Gammaproteobacteria</taxon>
        <taxon>Alteromonadales</taxon>
        <taxon>Pseudoalteromonadaceae</taxon>
        <taxon>Pseudoalteromonas</taxon>
    </lineage>
</organism>
<keyword evidence="7" id="KW-0732">Signal</keyword>
<gene>
    <name evidence="8" type="ORF">PTD2_03041</name>
</gene>
<keyword evidence="2" id="KW-1003">Cell membrane</keyword>
<feature type="transmembrane region" description="Helical" evidence="6">
    <location>
        <begin position="140"/>
        <end position="161"/>
    </location>
</feature>
<dbReference type="HOGENOM" id="CLU_079569_1_0_6"/>
<feature type="transmembrane region" description="Helical" evidence="6">
    <location>
        <begin position="44"/>
        <end position="67"/>
    </location>
</feature>
<keyword evidence="3 6" id="KW-0812">Transmembrane</keyword>
<evidence type="ECO:0000256" key="3">
    <source>
        <dbReference type="ARBA" id="ARBA00022692"/>
    </source>
</evidence>
<dbReference type="eggNOG" id="COG1280">
    <property type="taxonomic scope" value="Bacteria"/>
</dbReference>
<evidence type="ECO:0000313" key="9">
    <source>
        <dbReference type="Proteomes" id="UP000006201"/>
    </source>
</evidence>
<dbReference type="InterPro" id="IPR001123">
    <property type="entry name" value="LeuE-type"/>
</dbReference>
<feature type="chain" id="PRO_5002665671" description="Transporter, LysE family protein" evidence="7">
    <location>
        <begin position="21"/>
        <end position="200"/>
    </location>
</feature>
<dbReference type="GO" id="GO:0005886">
    <property type="term" value="C:plasma membrane"/>
    <property type="evidence" value="ECO:0007669"/>
    <property type="project" value="UniProtKB-SubCell"/>
</dbReference>
<feature type="transmembrane region" description="Helical" evidence="6">
    <location>
        <begin position="74"/>
        <end position="90"/>
    </location>
</feature>
<evidence type="ECO:0000256" key="1">
    <source>
        <dbReference type="ARBA" id="ARBA00004651"/>
    </source>
</evidence>
<dbReference type="AlphaFoldDB" id="A4C4M9"/>
<dbReference type="OrthoDB" id="9812084at2"/>
<dbReference type="PANTHER" id="PTHR30086:SF20">
    <property type="entry name" value="ARGININE EXPORTER PROTEIN ARGO-RELATED"/>
    <property type="match status" value="1"/>
</dbReference>
<comment type="subcellular location">
    <subcellularLocation>
        <location evidence="1">Cell membrane</location>
        <topology evidence="1">Multi-pass membrane protein</topology>
    </subcellularLocation>
</comment>
<evidence type="ECO:0008006" key="10">
    <source>
        <dbReference type="Google" id="ProtNLM"/>
    </source>
</evidence>
<dbReference type="RefSeq" id="WP_009836809.1">
    <property type="nucleotide sequence ID" value="NZ_AAOH01000001.1"/>
</dbReference>
<name>A4C4M9_9GAMM</name>
<sequence length="200" mass="21563">MNELIALLLPLMLFSISATATPGPNNVMLTLLGSEYGLKSALGFIAGIRMGIVLLFALMSMGVAGLVELFPHSLQVLKCIGAVYLFWLAIKLIKTTSQLDAKLPVNPLGFVHGMAVQFINPKSILMVLSCISAFSLPNHLYWYSVLQACAVFSVVGLLTNIGWTLFGVAVSRLLATPVAKHRFNCFLAACTFITIGLIFV</sequence>
<protein>
    <recommendedName>
        <fullName evidence="10">Transporter, LysE family protein</fullName>
    </recommendedName>
</protein>
<evidence type="ECO:0000256" key="2">
    <source>
        <dbReference type="ARBA" id="ARBA00022475"/>
    </source>
</evidence>
<comment type="caution">
    <text evidence="8">The sequence shown here is derived from an EMBL/GenBank/DDBJ whole genome shotgun (WGS) entry which is preliminary data.</text>
</comment>
<dbReference type="Proteomes" id="UP000006201">
    <property type="component" value="Unassembled WGS sequence"/>
</dbReference>
<evidence type="ECO:0000256" key="5">
    <source>
        <dbReference type="ARBA" id="ARBA00023136"/>
    </source>
</evidence>
<feature type="transmembrane region" description="Helical" evidence="6">
    <location>
        <begin position="181"/>
        <end position="199"/>
    </location>
</feature>
<dbReference type="Pfam" id="PF01810">
    <property type="entry name" value="LysE"/>
    <property type="match status" value="1"/>
</dbReference>
<dbReference type="GO" id="GO:0015171">
    <property type="term" value="F:amino acid transmembrane transporter activity"/>
    <property type="evidence" value="ECO:0007669"/>
    <property type="project" value="TreeGrafter"/>
</dbReference>
<evidence type="ECO:0000256" key="4">
    <source>
        <dbReference type="ARBA" id="ARBA00022989"/>
    </source>
</evidence>
<dbReference type="GO" id="GO:0033228">
    <property type="term" value="P:cysteine export across plasma membrane"/>
    <property type="evidence" value="ECO:0007669"/>
    <property type="project" value="TreeGrafter"/>
</dbReference>
<evidence type="ECO:0000313" key="8">
    <source>
        <dbReference type="EMBL" id="EAR30511.1"/>
    </source>
</evidence>
<evidence type="ECO:0000256" key="7">
    <source>
        <dbReference type="SAM" id="SignalP"/>
    </source>
</evidence>
<proteinExistence type="predicted"/>
<evidence type="ECO:0000256" key="6">
    <source>
        <dbReference type="SAM" id="Phobius"/>
    </source>
</evidence>
<reference evidence="8 9" key="1">
    <citation type="submission" date="2006-02" db="EMBL/GenBank/DDBJ databases">
        <authorList>
            <person name="Moran M.A."/>
            <person name="Kjelleberg S."/>
            <person name="Egan S."/>
            <person name="Saunders N."/>
            <person name="Thomas T."/>
            <person name="Ferriera S."/>
            <person name="Johnson J."/>
            <person name="Kravitz S."/>
            <person name="Halpern A."/>
            <person name="Remington K."/>
            <person name="Beeson K."/>
            <person name="Tran B."/>
            <person name="Rogers Y.-H."/>
            <person name="Friedman R."/>
            <person name="Venter J.C."/>
        </authorList>
    </citation>
    <scope>NUCLEOTIDE SEQUENCE [LARGE SCALE GENOMIC DNA]</scope>
    <source>
        <strain evidence="8 9">D2</strain>
    </source>
</reference>
<feature type="signal peptide" evidence="7">
    <location>
        <begin position="1"/>
        <end position="20"/>
    </location>
</feature>
<dbReference type="PANTHER" id="PTHR30086">
    <property type="entry name" value="ARGININE EXPORTER PROTEIN ARGO"/>
    <property type="match status" value="1"/>
</dbReference>
<accession>A4C4M9</accession>
<keyword evidence="5 6" id="KW-0472">Membrane</keyword>
<keyword evidence="9" id="KW-1185">Reference proteome</keyword>
<dbReference type="STRING" id="87626.PTD2_03041"/>
<keyword evidence="4 6" id="KW-1133">Transmembrane helix</keyword>
<dbReference type="EMBL" id="AAOH01000001">
    <property type="protein sequence ID" value="EAR30511.1"/>
    <property type="molecule type" value="Genomic_DNA"/>
</dbReference>